<evidence type="ECO:0000313" key="2">
    <source>
        <dbReference type="Proteomes" id="UP000472272"/>
    </source>
</evidence>
<dbReference type="Proteomes" id="UP000472272">
    <property type="component" value="Chromosome 9"/>
</dbReference>
<protein>
    <submittedName>
        <fullName evidence="1">Uncharacterized protein</fullName>
    </submittedName>
</protein>
<dbReference type="Ensembl" id="ENSPMRT00000014660.1">
    <property type="protein sequence ID" value="ENSPMRP00000013721.1"/>
    <property type="gene ID" value="ENSPMRG00000009197.1"/>
</dbReference>
<name>A0A670IPW5_PODMU</name>
<dbReference type="Gene3D" id="3.30.40.10">
    <property type="entry name" value="Zinc/RING finger domain, C3HC4 (zinc finger)"/>
    <property type="match status" value="1"/>
</dbReference>
<proteinExistence type="predicted"/>
<sequence>LCDIKEGGKPFPPNTRYFSTSTVYDGTKSGAGKKRFEVKKWNAVALWAWDIVVNNCAIYNREWEFQKYGH</sequence>
<dbReference type="GeneTree" id="ENSGT00990000213412"/>
<accession>A0A670IPW5</accession>
<dbReference type="AlphaFoldDB" id="A0A670IPW5"/>
<reference evidence="1" key="2">
    <citation type="submission" date="2025-08" db="UniProtKB">
        <authorList>
            <consortium name="Ensembl"/>
        </authorList>
    </citation>
    <scope>IDENTIFICATION</scope>
</reference>
<dbReference type="InterPro" id="IPR013083">
    <property type="entry name" value="Znf_RING/FYVE/PHD"/>
</dbReference>
<keyword evidence="2" id="KW-1185">Reference proteome</keyword>
<reference evidence="1 2" key="1">
    <citation type="journal article" date="2019" name="Proc. Natl. Acad. Sci. U.S.A.">
        <title>Regulatory changes in pterin and carotenoid genes underlie balanced color polymorphisms in the wall lizard.</title>
        <authorList>
            <person name="Andrade P."/>
            <person name="Pinho C."/>
            <person name="Perez I de Lanuza G."/>
            <person name="Afonso S."/>
            <person name="Brejcha J."/>
            <person name="Rubin C.J."/>
            <person name="Wallerman O."/>
            <person name="Pereira P."/>
            <person name="Sabatino S.J."/>
            <person name="Bellati A."/>
            <person name="Pellitteri-Rosa D."/>
            <person name="Bosakova Z."/>
            <person name="Bunikis I."/>
            <person name="Carretero M.A."/>
            <person name="Feiner N."/>
            <person name="Marsik P."/>
            <person name="Pauperio F."/>
            <person name="Salvi D."/>
            <person name="Soler L."/>
            <person name="While G.M."/>
            <person name="Uller T."/>
            <person name="Font E."/>
            <person name="Andersson L."/>
            <person name="Carneiro M."/>
        </authorList>
    </citation>
    <scope>NUCLEOTIDE SEQUENCE</scope>
</reference>
<reference evidence="1" key="3">
    <citation type="submission" date="2025-09" db="UniProtKB">
        <authorList>
            <consortium name="Ensembl"/>
        </authorList>
    </citation>
    <scope>IDENTIFICATION</scope>
</reference>
<dbReference type="SUPFAM" id="SSF57850">
    <property type="entry name" value="RING/U-box"/>
    <property type="match status" value="1"/>
</dbReference>
<evidence type="ECO:0000313" key="1">
    <source>
        <dbReference type="Ensembl" id="ENSPMRP00000013721.1"/>
    </source>
</evidence>
<organism evidence="1 2">
    <name type="scientific">Podarcis muralis</name>
    <name type="common">Wall lizard</name>
    <name type="synonym">Lacerta muralis</name>
    <dbReference type="NCBI Taxonomy" id="64176"/>
    <lineage>
        <taxon>Eukaryota</taxon>
        <taxon>Metazoa</taxon>
        <taxon>Chordata</taxon>
        <taxon>Craniata</taxon>
        <taxon>Vertebrata</taxon>
        <taxon>Euteleostomi</taxon>
        <taxon>Lepidosauria</taxon>
        <taxon>Squamata</taxon>
        <taxon>Bifurcata</taxon>
        <taxon>Unidentata</taxon>
        <taxon>Episquamata</taxon>
        <taxon>Laterata</taxon>
        <taxon>Lacertibaenia</taxon>
        <taxon>Lacertidae</taxon>
        <taxon>Podarcis</taxon>
    </lineage>
</organism>